<dbReference type="InterPro" id="IPR045075">
    <property type="entry name" value="Syf1-like"/>
</dbReference>
<dbReference type="InterPro" id="IPR011990">
    <property type="entry name" value="TPR-like_helical_dom_sf"/>
</dbReference>
<name>A0A132NS11_GIAIN</name>
<proteinExistence type="predicted"/>
<dbReference type="GO" id="GO:0046540">
    <property type="term" value="C:U4/U6 x U5 tri-snRNP complex"/>
    <property type="evidence" value="ECO:0007669"/>
    <property type="project" value="TreeGrafter"/>
</dbReference>
<accession>A0A132NS11</accession>
<gene>
    <name evidence="2" type="ORF">QR46_3207</name>
</gene>
<dbReference type="Gene3D" id="1.25.40.10">
    <property type="entry name" value="Tetratricopeptide repeat domain"/>
    <property type="match status" value="1"/>
</dbReference>
<keyword evidence="1" id="KW-0677">Repeat</keyword>
<dbReference type="EMBL" id="JXTI01000098">
    <property type="protein sequence ID" value="KWX12820.1"/>
    <property type="molecule type" value="Genomic_DNA"/>
</dbReference>
<protein>
    <submittedName>
        <fullName evidence="2">Uncharacterized protein</fullName>
    </submittedName>
</protein>
<reference evidence="2 3" key="1">
    <citation type="journal article" date="2015" name="Mol. Biochem. Parasitol.">
        <title>Identification of polymorphic genes for use in assemblage B genotyping assays through comparative genomics of multiple assemblage B Giardia duodenalis isolates.</title>
        <authorList>
            <person name="Wielinga C."/>
            <person name="Thompson R.C."/>
            <person name="Monis P."/>
            <person name="Ryan U."/>
        </authorList>
    </citation>
    <scope>NUCLEOTIDE SEQUENCE [LARGE SCALE GENOMIC DNA]</scope>
    <source>
        <strain evidence="2 3">BAH15c1</strain>
    </source>
</reference>
<dbReference type="OrthoDB" id="440128at2759"/>
<comment type="caution">
    <text evidence="2">The sequence shown here is derived from an EMBL/GenBank/DDBJ whole genome shotgun (WGS) entry which is preliminary data.</text>
</comment>
<dbReference type="AlphaFoldDB" id="A0A132NS11"/>
<dbReference type="GO" id="GO:0000244">
    <property type="term" value="P:spliceosomal tri-snRNP complex assembly"/>
    <property type="evidence" value="ECO:0007669"/>
    <property type="project" value="TreeGrafter"/>
</dbReference>
<dbReference type="VEuPathDB" id="GiardiaDB:QR46_3207"/>
<dbReference type="PANTHER" id="PTHR11246">
    <property type="entry name" value="PRE-MRNA SPLICING FACTOR"/>
    <property type="match status" value="1"/>
</dbReference>
<evidence type="ECO:0000313" key="2">
    <source>
        <dbReference type="EMBL" id="KWX12820.1"/>
    </source>
</evidence>
<dbReference type="GO" id="GO:0071013">
    <property type="term" value="C:catalytic step 2 spliceosome"/>
    <property type="evidence" value="ECO:0007669"/>
    <property type="project" value="TreeGrafter"/>
</dbReference>
<sequence>MKIYFKLILQLNKIIKFALMQGMEASHIFPRNSSAPTPYRSRWVADTINKNPSVALFADQSCSPYQSAFNSTSDSLSVSDFPQNPGMHNVIHIYDCHVVPSPAPWNAPTPVVDPYDPVITFPTSITNSPFLQRNSSTGRGSINSAGMSGSALLRLSTSYARASPLSERDLVAGSPLSPVTNAADALRSSINQFAEGANAYDSNEENIFSQVKILQDCREDESVIDKEGVQSLLTEYLPENHPSTSIALSTFEAIAEEQLGVRSTSSRERTESKIKSETLRGDTYFHSADTAISMPFPQRLGENGDKVGRTRSRMASLGIPFGVQNYQSQSSSSRRLLSSAVKHQSRAVPKEVFASSVSDAFLPLKGITEQLSFTTVPVNTHRAEDEEQYRYSLKTKFSKHGLGGDPGLPPGDKDMSPISHKYTNQISRDTSGSIRLGETLLAEASPGQRISIIKRLLKAAMTHRDIDVVIYFTGKLVDMASVDSRVSREITDYIRFLEEHGYVAKAAALLIKCVENHLCSADSANFPEQLILKALKLYESIGEYDSCYHLIERTVQQYTQPPFYSSGNITRHAISLDKYWRVVFFGAYLEMLQGNHGKSREIISYLILHTKEAGPVIVDYLELELKYGSFKCAFTYIFQYFLREEILYSPLSLLSFELMTRGFPNNVKLVTGILKKMTNTCAINDIRWKLKCLCALYCVRNNDAEQALNLCFKALSCAKDGVQWRIFVLIAKIYFIRSCKSNVSDYWIREMKEKLFNNLTQAYQTAPLKSKLFVIIERAHYYEYYGDINTALSLLLEAIRANQKEWKYTLEYASILRRHNRLVEALESIAFSLTLGDNMSTGRLWALYASTAQSKGASSHYMVIKAAIYHCPKSADVWVELARLFLNPVYNCFNIATAEDALAKAVYYTPQYGDTYIEWLRLLVIKYLVYGTDISSVVRQCLGLCIDMKPTYGNLWSYCKAKTVYLGYCPVKDYNGPASISKSVIDCAFFHVIQDVYQNLDLYKVACRCQKEYSDQTTSGVVGALFLRPEDVQKKTPTQRWYNFNTAIGLFDKLYAEALNNPMSDNKERIDLIFGSDLVL</sequence>
<dbReference type="PANTHER" id="PTHR11246:SF1">
    <property type="entry name" value="PRE-MRNA-PROCESSING FACTOR 6"/>
    <property type="match status" value="1"/>
</dbReference>
<evidence type="ECO:0000256" key="1">
    <source>
        <dbReference type="ARBA" id="ARBA00022737"/>
    </source>
</evidence>
<organism evidence="2 3">
    <name type="scientific">Giardia duodenalis assemblage B</name>
    <dbReference type="NCBI Taxonomy" id="1394984"/>
    <lineage>
        <taxon>Eukaryota</taxon>
        <taxon>Metamonada</taxon>
        <taxon>Diplomonadida</taxon>
        <taxon>Hexamitidae</taxon>
        <taxon>Giardiinae</taxon>
        <taxon>Giardia</taxon>
    </lineage>
</organism>
<dbReference type="Proteomes" id="UP000070089">
    <property type="component" value="Unassembled WGS sequence"/>
</dbReference>
<evidence type="ECO:0000313" key="3">
    <source>
        <dbReference type="Proteomes" id="UP000070089"/>
    </source>
</evidence>